<accession>A0A418R1P4</accession>
<dbReference type="Gene3D" id="3.30.1330.60">
    <property type="entry name" value="OmpA-like domain"/>
    <property type="match status" value="1"/>
</dbReference>
<dbReference type="AlphaFoldDB" id="A0A418R1P4"/>
<dbReference type="EMBL" id="QYCN01000009">
    <property type="protein sequence ID" value="RIY11346.1"/>
    <property type="molecule type" value="Genomic_DNA"/>
</dbReference>
<dbReference type="OrthoDB" id="9782229at2"/>
<dbReference type="InterPro" id="IPR050330">
    <property type="entry name" value="Bact_OuterMem_StrucFunc"/>
</dbReference>
<dbReference type="GO" id="GO:0016020">
    <property type="term" value="C:membrane"/>
    <property type="evidence" value="ECO:0007669"/>
    <property type="project" value="UniProtKB-UniRule"/>
</dbReference>
<name>A0A418R1P4_9BACT</name>
<dbReference type="Proteomes" id="UP000284250">
    <property type="component" value="Unassembled WGS sequence"/>
</dbReference>
<evidence type="ECO:0000259" key="3">
    <source>
        <dbReference type="PROSITE" id="PS51123"/>
    </source>
</evidence>
<dbReference type="CDD" id="cd07185">
    <property type="entry name" value="OmpA_C-like"/>
    <property type="match status" value="1"/>
</dbReference>
<keyword evidence="5" id="KW-1185">Reference proteome</keyword>
<feature type="domain" description="OmpA-like" evidence="3">
    <location>
        <begin position="428"/>
        <end position="544"/>
    </location>
</feature>
<comment type="caution">
    <text evidence="4">The sequence shown here is derived from an EMBL/GenBank/DDBJ whole genome shotgun (WGS) entry which is preliminary data.</text>
</comment>
<reference evidence="4 5" key="1">
    <citation type="submission" date="2018-09" db="EMBL/GenBank/DDBJ databases">
        <authorList>
            <person name="Zeman M."/>
            <person name="Pardy F."/>
        </authorList>
    </citation>
    <scope>NUCLEOTIDE SEQUENCE [LARGE SCALE GENOMIC DNA]</scope>
    <source>
        <strain evidence="4 5">CCM 8852</strain>
    </source>
</reference>
<protein>
    <submittedName>
        <fullName evidence="4">OmpA family protein</fullName>
    </submittedName>
</protein>
<dbReference type="PROSITE" id="PS51123">
    <property type="entry name" value="OMPA_2"/>
    <property type="match status" value="1"/>
</dbReference>
<dbReference type="SUPFAM" id="SSF103088">
    <property type="entry name" value="OmpA-like"/>
    <property type="match status" value="1"/>
</dbReference>
<feature type="compositionally biased region" description="Pro residues" evidence="2">
    <location>
        <begin position="40"/>
        <end position="53"/>
    </location>
</feature>
<reference evidence="4 5" key="2">
    <citation type="submission" date="2019-01" db="EMBL/GenBank/DDBJ databases">
        <title>Hymenobacter humicola sp. nov., isolated from soils in Antarctica.</title>
        <authorList>
            <person name="Sedlacek I."/>
            <person name="Holochova P."/>
            <person name="Kralova S."/>
            <person name="Pantucek R."/>
            <person name="Stankova E."/>
            <person name="Vrbovska V."/>
            <person name="Kristofova L."/>
            <person name="Svec P."/>
            <person name="Busse H.-J."/>
        </authorList>
    </citation>
    <scope>NUCLEOTIDE SEQUENCE [LARGE SCALE GENOMIC DNA]</scope>
    <source>
        <strain evidence="4 5">CCM 8852</strain>
    </source>
</reference>
<dbReference type="Pfam" id="PF00691">
    <property type="entry name" value="OmpA"/>
    <property type="match status" value="1"/>
</dbReference>
<feature type="compositionally biased region" description="Polar residues" evidence="2">
    <location>
        <begin position="24"/>
        <end position="33"/>
    </location>
</feature>
<evidence type="ECO:0000256" key="2">
    <source>
        <dbReference type="SAM" id="MobiDB-lite"/>
    </source>
</evidence>
<evidence type="ECO:0000256" key="1">
    <source>
        <dbReference type="PROSITE-ProRule" id="PRU00473"/>
    </source>
</evidence>
<dbReference type="PANTHER" id="PTHR30329:SF21">
    <property type="entry name" value="LIPOPROTEIN YIAD-RELATED"/>
    <property type="match status" value="1"/>
</dbReference>
<proteinExistence type="predicted"/>
<dbReference type="InterPro" id="IPR006665">
    <property type="entry name" value="OmpA-like"/>
</dbReference>
<evidence type="ECO:0000313" key="4">
    <source>
        <dbReference type="EMBL" id="RIY11346.1"/>
    </source>
</evidence>
<sequence length="544" mass="57592">MRKMTCPALPATARRTSSRRPGCSRNSGATSPSPTRPWCTPMPKPRPCAAPEPAPEGAAPVGCPCCSNRKSQPHEGLAFSCIFYNNNSNKKCSFIYVGPKREEIMEHTLANSIQVAFRDETLDHLAHETDEAAMALRLTFQRAIPVVVQALTGRVSGPDGPEAVWQLSREAYGASVLEPTTPENEQAWARRGDALMRGLLGESFHFTALRLATAGGIALPAAERVLSAAAVATLGVIGEHSQEHNFSPAALAAWLQQEGTALNAPAAPQPAAVLAPAAASSASAPPVDAVVPVPGAAAGAWVPMGGGRAYTPEATATGRGAVRWPWGLLLLLAVVLGYLFGHQRESGPAAALSLTPPPDRVAASAPAPVAATTTGRYDDASGNYIYDTGQPLILRLADGTTQKVGANSTENRLYMFLADPTQQVDSINRTKGWINFDRVYFDPGATTLTDESFMQLRNIASILNTFPGSVVKIGGYTDSTGAPLKNFQLSEERAKIAMLAIAGMGVDLNRVQAKGYGGKYFITPNTTAEGRALNRRISIRVLKK</sequence>
<organism evidence="4 5">
    <name type="scientific">Hymenobacter rubripertinctus</name>
    <dbReference type="NCBI Taxonomy" id="2029981"/>
    <lineage>
        <taxon>Bacteria</taxon>
        <taxon>Pseudomonadati</taxon>
        <taxon>Bacteroidota</taxon>
        <taxon>Cytophagia</taxon>
        <taxon>Cytophagales</taxon>
        <taxon>Hymenobacteraceae</taxon>
        <taxon>Hymenobacter</taxon>
    </lineage>
</organism>
<dbReference type="InterPro" id="IPR036737">
    <property type="entry name" value="OmpA-like_sf"/>
</dbReference>
<gene>
    <name evidence="4" type="ORF">D0T11_07745</name>
</gene>
<feature type="region of interest" description="Disordered" evidence="2">
    <location>
        <begin position="1"/>
        <end position="53"/>
    </location>
</feature>
<evidence type="ECO:0000313" key="5">
    <source>
        <dbReference type="Proteomes" id="UP000284250"/>
    </source>
</evidence>
<dbReference type="PANTHER" id="PTHR30329">
    <property type="entry name" value="STATOR ELEMENT OF FLAGELLAR MOTOR COMPLEX"/>
    <property type="match status" value="1"/>
</dbReference>
<keyword evidence="1" id="KW-0472">Membrane</keyword>